<name>A0A6S6TJB9_9GAMM</name>
<organism evidence="1">
    <name type="scientific">uncultured Thiotrichaceae bacterium</name>
    <dbReference type="NCBI Taxonomy" id="298394"/>
    <lineage>
        <taxon>Bacteria</taxon>
        <taxon>Pseudomonadati</taxon>
        <taxon>Pseudomonadota</taxon>
        <taxon>Gammaproteobacteria</taxon>
        <taxon>Thiotrichales</taxon>
        <taxon>Thiotrichaceae</taxon>
        <taxon>environmental samples</taxon>
    </lineage>
</organism>
<reference evidence="1" key="1">
    <citation type="submission" date="2020-01" db="EMBL/GenBank/DDBJ databases">
        <authorList>
            <person name="Meier V. D."/>
            <person name="Meier V D."/>
        </authorList>
    </citation>
    <scope>NUCLEOTIDE SEQUENCE</scope>
    <source>
        <strain evidence="1">HLG_WM_MAG_07</strain>
    </source>
</reference>
<proteinExistence type="predicted"/>
<accession>A0A6S6TJB9</accession>
<dbReference type="EMBL" id="CACVAY010000072">
    <property type="protein sequence ID" value="CAA6815672.1"/>
    <property type="molecule type" value="Genomic_DNA"/>
</dbReference>
<protein>
    <submittedName>
        <fullName evidence="1">Uncharacterized protein</fullName>
    </submittedName>
</protein>
<dbReference type="AlphaFoldDB" id="A0A6S6TJB9"/>
<gene>
    <name evidence="1" type="ORF">HELGO_WM16439</name>
</gene>
<sequence>MEVASLNNAGTGAAVTDLQGLLGQQQTQMESTMTYQSESAKLNLEFQMHKAATDRLNSMAEAIGNTAQQTSQQLAS</sequence>
<evidence type="ECO:0000313" key="1">
    <source>
        <dbReference type="EMBL" id="CAA6815672.1"/>
    </source>
</evidence>